<comment type="similarity">
    <text evidence="2 7">Belongs to the glutaredoxin family.</text>
</comment>
<dbReference type="GO" id="GO:0045454">
    <property type="term" value="P:cell redox homeostasis"/>
    <property type="evidence" value="ECO:0007669"/>
    <property type="project" value="InterPro"/>
</dbReference>
<dbReference type="PROSITE" id="PS51354">
    <property type="entry name" value="GLUTAREDOXIN_2"/>
    <property type="match status" value="1"/>
</dbReference>
<dbReference type="InterPro" id="IPR011900">
    <property type="entry name" value="GRX_bact"/>
</dbReference>
<reference evidence="9 10" key="1">
    <citation type="submission" date="2019-07" db="EMBL/GenBank/DDBJ databases">
        <title>Whole genome shotgun sequence of Rhodospirillum oryzae NBRC 107573.</title>
        <authorList>
            <person name="Hosoyama A."/>
            <person name="Uohara A."/>
            <person name="Ohji S."/>
            <person name="Ichikawa N."/>
        </authorList>
    </citation>
    <scope>NUCLEOTIDE SEQUENCE [LARGE SCALE GENOMIC DNA]</scope>
    <source>
        <strain evidence="9 10">NBRC 107573</strain>
    </source>
</reference>
<keyword evidence="7" id="KW-0963">Cytoplasm</keyword>
<dbReference type="NCBIfam" id="TIGR02181">
    <property type="entry name" value="GRX_bact"/>
    <property type="match status" value="1"/>
</dbReference>
<evidence type="ECO:0000256" key="2">
    <source>
        <dbReference type="ARBA" id="ARBA00007787"/>
    </source>
</evidence>
<gene>
    <name evidence="9" type="ORF">ROR02_17230</name>
</gene>
<comment type="caution">
    <text evidence="9">The sequence shown here is derived from an EMBL/GenBank/DDBJ whole genome shotgun (WGS) entry which is preliminary data.</text>
</comment>
<evidence type="ECO:0000256" key="1">
    <source>
        <dbReference type="ARBA" id="ARBA00002549"/>
    </source>
</evidence>
<dbReference type="OrthoDB" id="9814618at2"/>
<keyword evidence="5" id="KW-1015">Disulfide bond</keyword>
<evidence type="ECO:0000256" key="3">
    <source>
        <dbReference type="ARBA" id="ARBA00022448"/>
    </source>
</evidence>
<accession>A0A512H816</accession>
<dbReference type="InterPro" id="IPR036249">
    <property type="entry name" value="Thioredoxin-like_sf"/>
</dbReference>
<keyword evidence="4 7" id="KW-0249">Electron transport</keyword>
<sequence>MVPVEIYTTPICPYCLRAKDLLRRKGVTFTEINVQGNQTRRAEMTKRANGRHTVPQIFIGAHHVGGCDDLVALDRRGGLDPLLNGGTP</sequence>
<dbReference type="PROSITE" id="PS00195">
    <property type="entry name" value="GLUTAREDOXIN_1"/>
    <property type="match status" value="1"/>
</dbReference>
<feature type="domain" description="Glutaredoxin" evidence="8">
    <location>
        <begin position="4"/>
        <end position="64"/>
    </location>
</feature>
<dbReference type="Pfam" id="PF00462">
    <property type="entry name" value="Glutaredoxin"/>
    <property type="match status" value="1"/>
</dbReference>
<dbReference type="GO" id="GO:0005737">
    <property type="term" value="C:cytoplasm"/>
    <property type="evidence" value="ECO:0007669"/>
    <property type="project" value="TreeGrafter"/>
</dbReference>
<protein>
    <recommendedName>
        <fullName evidence="7">Glutaredoxin</fullName>
    </recommendedName>
</protein>
<dbReference type="CDD" id="cd03418">
    <property type="entry name" value="GRX_GRXb_1_3_like"/>
    <property type="match status" value="1"/>
</dbReference>
<dbReference type="EMBL" id="BJZO01000041">
    <property type="protein sequence ID" value="GEO81592.1"/>
    <property type="molecule type" value="Genomic_DNA"/>
</dbReference>
<dbReference type="Proteomes" id="UP000321567">
    <property type="component" value="Unassembled WGS sequence"/>
</dbReference>
<dbReference type="AlphaFoldDB" id="A0A512H816"/>
<dbReference type="InterPro" id="IPR002109">
    <property type="entry name" value="Glutaredoxin"/>
</dbReference>
<evidence type="ECO:0000256" key="7">
    <source>
        <dbReference type="RuleBase" id="RU364065"/>
    </source>
</evidence>
<dbReference type="Gene3D" id="3.40.30.10">
    <property type="entry name" value="Glutaredoxin"/>
    <property type="match status" value="1"/>
</dbReference>
<name>A0A512H816_9PROT</name>
<dbReference type="GO" id="GO:0034599">
    <property type="term" value="P:cellular response to oxidative stress"/>
    <property type="evidence" value="ECO:0007669"/>
    <property type="project" value="TreeGrafter"/>
</dbReference>
<dbReference type="PRINTS" id="PR00160">
    <property type="entry name" value="GLUTAREDOXIN"/>
</dbReference>
<evidence type="ECO:0000313" key="10">
    <source>
        <dbReference type="Proteomes" id="UP000321567"/>
    </source>
</evidence>
<keyword evidence="10" id="KW-1185">Reference proteome</keyword>
<evidence type="ECO:0000259" key="8">
    <source>
        <dbReference type="Pfam" id="PF00462"/>
    </source>
</evidence>
<dbReference type="InterPro" id="IPR011767">
    <property type="entry name" value="GLR_AS"/>
</dbReference>
<dbReference type="SUPFAM" id="SSF52833">
    <property type="entry name" value="Thioredoxin-like"/>
    <property type="match status" value="1"/>
</dbReference>
<dbReference type="PANTHER" id="PTHR45694">
    <property type="entry name" value="GLUTAREDOXIN 2"/>
    <property type="match status" value="1"/>
</dbReference>
<organism evidence="9 10">
    <name type="scientific">Pararhodospirillum oryzae</name>
    <dbReference type="NCBI Taxonomy" id="478448"/>
    <lineage>
        <taxon>Bacteria</taxon>
        <taxon>Pseudomonadati</taxon>
        <taxon>Pseudomonadota</taxon>
        <taxon>Alphaproteobacteria</taxon>
        <taxon>Rhodospirillales</taxon>
        <taxon>Rhodospirillaceae</taxon>
        <taxon>Pararhodospirillum</taxon>
    </lineage>
</organism>
<dbReference type="RefSeq" id="WP_147163622.1">
    <property type="nucleotide sequence ID" value="NZ_BJZO01000041.1"/>
</dbReference>
<evidence type="ECO:0000256" key="4">
    <source>
        <dbReference type="ARBA" id="ARBA00022982"/>
    </source>
</evidence>
<dbReference type="GO" id="GO:0015038">
    <property type="term" value="F:glutathione disulfide oxidoreductase activity"/>
    <property type="evidence" value="ECO:0007669"/>
    <property type="project" value="UniProtKB-UniRule"/>
</dbReference>
<evidence type="ECO:0000256" key="5">
    <source>
        <dbReference type="ARBA" id="ARBA00023157"/>
    </source>
</evidence>
<dbReference type="InterPro" id="IPR014025">
    <property type="entry name" value="Glutaredoxin_subgr"/>
</dbReference>
<evidence type="ECO:0000313" key="9">
    <source>
        <dbReference type="EMBL" id="GEO81592.1"/>
    </source>
</evidence>
<proteinExistence type="inferred from homology"/>
<dbReference type="FunFam" id="3.40.30.10:FF:000018">
    <property type="entry name" value="Glutaredoxin"/>
    <property type="match status" value="1"/>
</dbReference>
<comment type="function">
    <text evidence="1 7">Has a glutathione-disulfide oxidoreductase activity in the presence of NADPH and glutathione reductase. Reduces low molecular weight disulfides and proteins.</text>
</comment>
<keyword evidence="6 7" id="KW-0676">Redox-active center</keyword>
<keyword evidence="3 7" id="KW-0813">Transport</keyword>
<evidence type="ECO:0000256" key="6">
    <source>
        <dbReference type="ARBA" id="ARBA00023284"/>
    </source>
</evidence>
<dbReference type="PANTHER" id="PTHR45694:SF18">
    <property type="entry name" value="GLUTAREDOXIN-1-RELATED"/>
    <property type="match status" value="1"/>
</dbReference>